<dbReference type="Proteomes" id="UP000051184">
    <property type="component" value="Unassembled WGS sequence"/>
</dbReference>
<dbReference type="InterPro" id="IPR013096">
    <property type="entry name" value="Cupin_2"/>
</dbReference>
<dbReference type="CDD" id="cd02209">
    <property type="entry name" value="cupin_XRE_C"/>
    <property type="match status" value="1"/>
</dbReference>
<dbReference type="InterPro" id="IPR014710">
    <property type="entry name" value="RmlC-like_jellyroll"/>
</dbReference>
<dbReference type="PANTHER" id="PTHR46797:SF23">
    <property type="entry name" value="HTH-TYPE TRANSCRIPTIONAL REGULATOR SUTR"/>
    <property type="match status" value="1"/>
</dbReference>
<dbReference type="SUPFAM" id="SSF47413">
    <property type="entry name" value="lambda repressor-like DNA-binding domains"/>
    <property type="match status" value="1"/>
</dbReference>
<keyword evidence="1" id="KW-0805">Transcription regulation</keyword>
<dbReference type="GO" id="GO:0005829">
    <property type="term" value="C:cytosol"/>
    <property type="evidence" value="ECO:0007669"/>
    <property type="project" value="TreeGrafter"/>
</dbReference>
<dbReference type="Pfam" id="PF01381">
    <property type="entry name" value="HTH_3"/>
    <property type="match status" value="1"/>
</dbReference>
<keyword evidence="6" id="KW-1185">Reference proteome</keyword>
<dbReference type="EMBL" id="CYUE01000002">
    <property type="protein sequence ID" value="CUK24758.1"/>
    <property type="molecule type" value="Genomic_DNA"/>
</dbReference>
<gene>
    <name evidence="5" type="primary">puuR_3</name>
    <name evidence="5" type="ORF">TA5114_00544</name>
</gene>
<organism evidence="5 6">
    <name type="scientific">Cognatishimia activa</name>
    <dbReference type="NCBI Taxonomy" id="1715691"/>
    <lineage>
        <taxon>Bacteria</taxon>
        <taxon>Pseudomonadati</taxon>
        <taxon>Pseudomonadota</taxon>
        <taxon>Alphaproteobacteria</taxon>
        <taxon>Rhodobacterales</taxon>
        <taxon>Paracoccaceae</taxon>
        <taxon>Cognatishimia</taxon>
    </lineage>
</organism>
<dbReference type="SUPFAM" id="SSF51182">
    <property type="entry name" value="RmlC-like cupins"/>
    <property type="match status" value="1"/>
</dbReference>
<evidence type="ECO:0000259" key="4">
    <source>
        <dbReference type="PROSITE" id="PS50943"/>
    </source>
</evidence>
<dbReference type="InterPro" id="IPR010982">
    <property type="entry name" value="Lambda_DNA-bd_dom_sf"/>
</dbReference>
<dbReference type="InterPro" id="IPR050807">
    <property type="entry name" value="TransReg_Diox_bact_type"/>
</dbReference>
<protein>
    <submittedName>
        <fullName evidence="5">HTH-type transcriptional regulator PuuR</fullName>
    </submittedName>
</protein>
<dbReference type="GO" id="GO:0003700">
    <property type="term" value="F:DNA-binding transcription factor activity"/>
    <property type="evidence" value="ECO:0007669"/>
    <property type="project" value="TreeGrafter"/>
</dbReference>
<dbReference type="Gene3D" id="2.60.120.10">
    <property type="entry name" value="Jelly Rolls"/>
    <property type="match status" value="1"/>
</dbReference>
<dbReference type="OrthoDB" id="189170at2"/>
<evidence type="ECO:0000256" key="3">
    <source>
        <dbReference type="ARBA" id="ARBA00023163"/>
    </source>
</evidence>
<dbReference type="GO" id="GO:0003677">
    <property type="term" value="F:DNA binding"/>
    <property type="evidence" value="ECO:0007669"/>
    <property type="project" value="UniProtKB-KW"/>
</dbReference>
<keyword evidence="3" id="KW-0804">Transcription</keyword>
<dbReference type="SMART" id="SM00530">
    <property type="entry name" value="HTH_XRE"/>
    <property type="match status" value="1"/>
</dbReference>
<reference evidence="6" key="1">
    <citation type="submission" date="2015-09" db="EMBL/GenBank/DDBJ databases">
        <authorList>
            <person name="Rodrigo-Torres Lidia"/>
            <person name="Arahal R.David."/>
        </authorList>
    </citation>
    <scope>NUCLEOTIDE SEQUENCE [LARGE SCALE GENOMIC DNA]</scope>
    <source>
        <strain evidence="6">CECT 5114</strain>
    </source>
</reference>
<dbReference type="InterPro" id="IPR011051">
    <property type="entry name" value="RmlC_Cupin_sf"/>
</dbReference>
<evidence type="ECO:0000313" key="5">
    <source>
        <dbReference type="EMBL" id="CUK24758.1"/>
    </source>
</evidence>
<dbReference type="PANTHER" id="PTHR46797">
    <property type="entry name" value="HTH-TYPE TRANSCRIPTIONAL REGULATOR"/>
    <property type="match status" value="1"/>
</dbReference>
<accession>A0A0P1IUH8</accession>
<dbReference type="Gene3D" id="1.10.260.40">
    <property type="entry name" value="lambda repressor-like DNA-binding domains"/>
    <property type="match status" value="1"/>
</dbReference>
<dbReference type="CDD" id="cd00093">
    <property type="entry name" value="HTH_XRE"/>
    <property type="match status" value="1"/>
</dbReference>
<keyword evidence="2" id="KW-0238">DNA-binding</keyword>
<sequence>MMDRDIQINLKALRSAAGLSLSAVQELTGVSKAMLGQIERGESSPTIATLWKLSKGLKLPLSALITEPPQQGVHFADSISVKTLFPYDPKLRSETFVVGLAPGLTHESAAHRTGVVEDVFAVDGDFEMYFDGSWHPVSQGNSLRFDADQPHAYRNLGVFPVHIHNTIHYPG</sequence>
<evidence type="ECO:0000256" key="2">
    <source>
        <dbReference type="ARBA" id="ARBA00023125"/>
    </source>
</evidence>
<dbReference type="PROSITE" id="PS50943">
    <property type="entry name" value="HTH_CROC1"/>
    <property type="match status" value="1"/>
</dbReference>
<feature type="domain" description="HTH cro/C1-type" evidence="4">
    <location>
        <begin position="10"/>
        <end position="64"/>
    </location>
</feature>
<dbReference type="Pfam" id="PF07883">
    <property type="entry name" value="Cupin_2"/>
    <property type="match status" value="1"/>
</dbReference>
<proteinExistence type="predicted"/>
<evidence type="ECO:0000313" key="6">
    <source>
        <dbReference type="Proteomes" id="UP000051184"/>
    </source>
</evidence>
<evidence type="ECO:0000256" key="1">
    <source>
        <dbReference type="ARBA" id="ARBA00023015"/>
    </source>
</evidence>
<dbReference type="InterPro" id="IPR001387">
    <property type="entry name" value="Cro/C1-type_HTH"/>
</dbReference>
<dbReference type="AlphaFoldDB" id="A0A0P1IUH8"/>
<dbReference type="STRING" id="1715691.TA5113_00304"/>
<name>A0A0P1IUH8_9RHOB</name>